<dbReference type="STRING" id="155417.A0A4Q4SWL4"/>
<protein>
    <recommendedName>
        <fullName evidence="2">GLEYA adhesin domain-containing protein</fullName>
    </recommendedName>
</protein>
<dbReference type="EMBL" id="QJNU01001048">
    <property type="protein sequence ID" value="RYO80423.1"/>
    <property type="molecule type" value="Genomic_DNA"/>
</dbReference>
<evidence type="ECO:0000256" key="1">
    <source>
        <dbReference type="SAM" id="MobiDB-lite"/>
    </source>
</evidence>
<reference evidence="3 4" key="1">
    <citation type="submission" date="2018-06" db="EMBL/GenBank/DDBJ databases">
        <title>Complete Genomes of Monosporascus.</title>
        <authorList>
            <person name="Robinson A.J."/>
            <person name="Natvig D.O."/>
        </authorList>
    </citation>
    <scope>NUCLEOTIDE SEQUENCE [LARGE SCALE GENOMIC DNA]</scope>
    <source>
        <strain evidence="3 4">CBS 110550</strain>
    </source>
</reference>
<dbReference type="AlphaFoldDB" id="A0A4Q4SWL4"/>
<sequence length="140" mass="14730">MAQKRQNIRIARVAAAITVTHTVLPSPTVPVGGGQDDYSGETSAGASDEPCTTAKFVTVTITNRVATITTTSSTVTKALSFGAGEYAFSVPAGQIDDWAYLWLGEDPYRDWTDNNAVLRACGFPDAAGSIASVAVYPGRR</sequence>
<dbReference type="OrthoDB" id="4388755at2759"/>
<dbReference type="Pfam" id="PF10528">
    <property type="entry name" value="GLEYA"/>
    <property type="match status" value="1"/>
</dbReference>
<feature type="domain" description="GLEYA adhesin" evidence="2">
    <location>
        <begin position="84"/>
        <end position="121"/>
    </location>
</feature>
<name>A0A4Q4SWL4_9PEZI</name>
<comment type="caution">
    <text evidence="3">The sequence shown here is derived from an EMBL/GenBank/DDBJ whole genome shotgun (WGS) entry which is preliminary data.</text>
</comment>
<evidence type="ECO:0000259" key="2">
    <source>
        <dbReference type="Pfam" id="PF10528"/>
    </source>
</evidence>
<feature type="region of interest" description="Disordered" evidence="1">
    <location>
        <begin position="26"/>
        <end position="49"/>
    </location>
</feature>
<accession>A0A4Q4SWL4</accession>
<proteinExistence type="predicted"/>
<organism evidence="3 4">
    <name type="scientific">Monosporascus ibericus</name>
    <dbReference type="NCBI Taxonomy" id="155417"/>
    <lineage>
        <taxon>Eukaryota</taxon>
        <taxon>Fungi</taxon>
        <taxon>Dikarya</taxon>
        <taxon>Ascomycota</taxon>
        <taxon>Pezizomycotina</taxon>
        <taxon>Sordariomycetes</taxon>
        <taxon>Xylariomycetidae</taxon>
        <taxon>Xylariales</taxon>
        <taxon>Xylariales incertae sedis</taxon>
        <taxon>Monosporascus</taxon>
    </lineage>
</organism>
<keyword evidence="4" id="KW-1185">Reference proteome</keyword>
<dbReference type="Proteomes" id="UP000293360">
    <property type="component" value="Unassembled WGS sequence"/>
</dbReference>
<evidence type="ECO:0000313" key="3">
    <source>
        <dbReference type="EMBL" id="RYO80423.1"/>
    </source>
</evidence>
<dbReference type="InterPro" id="IPR018871">
    <property type="entry name" value="GLEYA_adhesin_domain"/>
</dbReference>
<evidence type="ECO:0000313" key="4">
    <source>
        <dbReference type="Proteomes" id="UP000293360"/>
    </source>
</evidence>
<gene>
    <name evidence="3" type="ORF">DL764_009903</name>
</gene>